<protein>
    <submittedName>
        <fullName evidence="2">Antiholin-like protein LrgA</fullName>
    </submittedName>
</protein>
<feature type="non-terminal residue" evidence="2">
    <location>
        <position position="113"/>
    </location>
</feature>
<accession>A0A6J4IMT0</accession>
<name>A0A6J4IMT0_9PROT</name>
<organism evidence="2">
    <name type="scientific">uncultured Craurococcus sp</name>
    <dbReference type="NCBI Taxonomy" id="1135998"/>
    <lineage>
        <taxon>Bacteria</taxon>
        <taxon>Pseudomonadati</taxon>
        <taxon>Pseudomonadota</taxon>
        <taxon>Alphaproteobacteria</taxon>
        <taxon>Acetobacterales</taxon>
        <taxon>Acetobacteraceae</taxon>
        <taxon>Craurococcus</taxon>
        <taxon>environmental samples</taxon>
    </lineage>
</organism>
<evidence type="ECO:0000256" key="1">
    <source>
        <dbReference type="SAM" id="MobiDB-lite"/>
    </source>
</evidence>
<proteinExistence type="predicted"/>
<reference evidence="2" key="1">
    <citation type="submission" date="2020-02" db="EMBL/GenBank/DDBJ databases">
        <authorList>
            <person name="Meier V. D."/>
        </authorList>
    </citation>
    <scope>NUCLEOTIDE SEQUENCE</scope>
    <source>
        <strain evidence="2">AVDCRST_MAG27</strain>
    </source>
</reference>
<feature type="compositionally biased region" description="Low complexity" evidence="1">
    <location>
        <begin position="36"/>
        <end position="51"/>
    </location>
</feature>
<feature type="region of interest" description="Disordered" evidence="1">
    <location>
        <begin position="1"/>
        <end position="113"/>
    </location>
</feature>
<dbReference type="AlphaFoldDB" id="A0A6J4IMT0"/>
<sequence>DRGVGHPALLPARRRGSGPCAAPTRPRPGDRHGAALRRPAAARPRGASRPPDLGRCAARQSRAALRPGRRRGGALPAAAGAGLGAAQPRRPGRDAGGHRLHRTPRAMAAARPM</sequence>
<dbReference type="EMBL" id="CADCTD010000093">
    <property type="protein sequence ID" value="CAA9254566.1"/>
    <property type="molecule type" value="Genomic_DNA"/>
</dbReference>
<feature type="compositionally biased region" description="Low complexity" evidence="1">
    <location>
        <begin position="73"/>
        <end position="89"/>
    </location>
</feature>
<evidence type="ECO:0000313" key="2">
    <source>
        <dbReference type="EMBL" id="CAA9254566.1"/>
    </source>
</evidence>
<feature type="non-terminal residue" evidence="2">
    <location>
        <position position="1"/>
    </location>
</feature>
<gene>
    <name evidence="2" type="ORF">AVDCRST_MAG27-2742</name>
</gene>